<name>A0AAD6ZRU5_9AGAR</name>
<dbReference type="Proteomes" id="UP001218218">
    <property type="component" value="Unassembled WGS sequence"/>
</dbReference>
<protein>
    <submittedName>
        <fullName evidence="1">Uncharacterized protein</fullName>
    </submittedName>
</protein>
<proteinExistence type="predicted"/>
<evidence type="ECO:0000313" key="1">
    <source>
        <dbReference type="EMBL" id="KAJ7334921.1"/>
    </source>
</evidence>
<dbReference type="EMBL" id="JARIHO010000032">
    <property type="protein sequence ID" value="KAJ7334921.1"/>
    <property type="molecule type" value="Genomic_DNA"/>
</dbReference>
<keyword evidence="2" id="KW-1185">Reference proteome</keyword>
<comment type="caution">
    <text evidence="1">The sequence shown here is derived from an EMBL/GenBank/DDBJ whole genome shotgun (WGS) entry which is preliminary data.</text>
</comment>
<reference evidence="1" key="1">
    <citation type="submission" date="2023-03" db="EMBL/GenBank/DDBJ databases">
        <title>Massive genome expansion in bonnet fungi (Mycena s.s.) driven by repeated elements and novel gene families across ecological guilds.</title>
        <authorList>
            <consortium name="Lawrence Berkeley National Laboratory"/>
            <person name="Harder C.B."/>
            <person name="Miyauchi S."/>
            <person name="Viragh M."/>
            <person name="Kuo A."/>
            <person name="Thoen E."/>
            <person name="Andreopoulos B."/>
            <person name="Lu D."/>
            <person name="Skrede I."/>
            <person name="Drula E."/>
            <person name="Henrissat B."/>
            <person name="Morin E."/>
            <person name="Kohler A."/>
            <person name="Barry K."/>
            <person name="LaButti K."/>
            <person name="Morin E."/>
            <person name="Salamov A."/>
            <person name="Lipzen A."/>
            <person name="Mereny Z."/>
            <person name="Hegedus B."/>
            <person name="Baldrian P."/>
            <person name="Stursova M."/>
            <person name="Weitz H."/>
            <person name="Taylor A."/>
            <person name="Grigoriev I.V."/>
            <person name="Nagy L.G."/>
            <person name="Martin F."/>
            <person name="Kauserud H."/>
        </authorList>
    </citation>
    <scope>NUCLEOTIDE SEQUENCE</scope>
    <source>
        <strain evidence="1">CBHHK002</strain>
    </source>
</reference>
<sequence length="305" mass="34630">MSRKVETRAAMPIAASLQCSGSDMLFHYIQISVFLLSLVTANKVSMWNFTSEVLGLGLHLQKLASNMPYKPDLLQPQHNIQDLNLYDHLARVFCICIVHNFQNIKKCAVSEEVRWLMCGLVCLEHDEWEGTLATIQEKGSKAGNDWVNGKESSQFFFPGICWECSFIPLDIWNAGDSNSNLIESVHFDVNREGVHCTLLGGLQRAQLFDALKMKTLIVSQVLASNIDSDWNRHTKTMVLRRRTRPDTSENMYNNLKHKANSQHCVLSVKDEKIDCYNKKLLKSLNTLAKAEKAVVAKEKQLSEEQ</sequence>
<evidence type="ECO:0000313" key="2">
    <source>
        <dbReference type="Proteomes" id="UP001218218"/>
    </source>
</evidence>
<accession>A0AAD6ZRU5</accession>
<organism evidence="1 2">
    <name type="scientific">Mycena albidolilacea</name>
    <dbReference type="NCBI Taxonomy" id="1033008"/>
    <lineage>
        <taxon>Eukaryota</taxon>
        <taxon>Fungi</taxon>
        <taxon>Dikarya</taxon>
        <taxon>Basidiomycota</taxon>
        <taxon>Agaricomycotina</taxon>
        <taxon>Agaricomycetes</taxon>
        <taxon>Agaricomycetidae</taxon>
        <taxon>Agaricales</taxon>
        <taxon>Marasmiineae</taxon>
        <taxon>Mycenaceae</taxon>
        <taxon>Mycena</taxon>
    </lineage>
</organism>
<dbReference type="AlphaFoldDB" id="A0AAD6ZRU5"/>
<gene>
    <name evidence="1" type="ORF">DFH08DRAFT_813952</name>
</gene>